<organism evidence="2 3">
    <name type="scientific">Sediminicola luteus</name>
    <dbReference type="NCBI Taxonomy" id="319238"/>
    <lineage>
        <taxon>Bacteria</taxon>
        <taxon>Pseudomonadati</taxon>
        <taxon>Bacteroidota</taxon>
        <taxon>Flavobacteriia</taxon>
        <taxon>Flavobacteriales</taxon>
        <taxon>Flavobacteriaceae</taxon>
        <taxon>Sediminicola</taxon>
    </lineage>
</organism>
<keyword evidence="3" id="KW-1185">Reference proteome</keyword>
<dbReference type="RefSeq" id="WP_354619148.1">
    <property type="nucleotide sequence ID" value="NZ_JBEWYP010000008.1"/>
</dbReference>
<sequence>MSENKTIPNNASVTEFLNTVENETRREDSFVILEKMKEITGKPAVMWGNSIVGFGSYHYKYNSGREGDMLITGFSPRKQNLTLYIIDGFDGYQKLLSKLGPHKTGKSCLYIKKLSDIDMDILTELISTSFTHFDKKYNT</sequence>
<gene>
    <name evidence="2" type="ORF">ABXZ32_13165</name>
</gene>
<dbReference type="SUPFAM" id="SSF159888">
    <property type="entry name" value="YdhG-like"/>
    <property type="match status" value="1"/>
</dbReference>
<accession>A0ABV2TYJ2</accession>
<evidence type="ECO:0000313" key="3">
    <source>
        <dbReference type="Proteomes" id="UP001549773"/>
    </source>
</evidence>
<protein>
    <submittedName>
        <fullName evidence="2">DUF1801 domain-containing protein</fullName>
    </submittedName>
</protein>
<evidence type="ECO:0000313" key="2">
    <source>
        <dbReference type="EMBL" id="MET7030352.1"/>
    </source>
</evidence>
<dbReference type="Proteomes" id="UP001549773">
    <property type="component" value="Unassembled WGS sequence"/>
</dbReference>
<reference evidence="2 3" key="1">
    <citation type="submission" date="2024-07" db="EMBL/GenBank/DDBJ databases">
        <title>The genome sequence of type strain Sediminicola luteus GDMCC 1.2596T.</title>
        <authorList>
            <person name="Liu Y."/>
        </authorList>
    </citation>
    <scope>NUCLEOTIDE SEQUENCE [LARGE SCALE GENOMIC DNA]</scope>
    <source>
        <strain evidence="2 3">GDMCC 1.2596</strain>
    </source>
</reference>
<proteinExistence type="predicted"/>
<evidence type="ECO:0000259" key="1">
    <source>
        <dbReference type="Pfam" id="PF08818"/>
    </source>
</evidence>
<dbReference type="EMBL" id="JBEWYP010000008">
    <property type="protein sequence ID" value="MET7030352.1"/>
    <property type="molecule type" value="Genomic_DNA"/>
</dbReference>
<feature type="domain" description="YdhG-like" evidence="1">
    <location>
        <begin position="43"/>
        <end position="127"/>
    </location>
</feature>
<dbReference type="Pfam" id="PF08818">
    <property type="entry name" value="DUF1801"/>
    <property type="match status" value="1"/>
</dbReference>
<comment type="caution">
    <text evidence="2">The sequence shown here is derived from an EMBL/GenBank/DDBJ whole genome shotgun (WGS) entry which is preliminary data.</text>
</comment>
<name>A0ABV2TYJ2_9FLAO</name>
<dbReference type="InterPro" id="IPR014922">
    <property type="entry name" value="YdhG-like"/>
</dbReference>